<reference evidence="2" key="1">
    <citation type="submission" date="2014-11" db="EMBL/GenBank/DDBJ databases">
        <authorList>
            <person name="Amaro Gonzalez C."/>
        </authorList>
    </citation>
    <scope>NUCLEOTIDE SEQUENCE</scope>
</reference>
<organism evidence="2">
    <name type="scientific">Anguilla anguilla</name>
    <name type="common">European freshwater eel</name>
    <name type="synonym">Muraena anguilla</name>
    <dbReference type="NCBI Taxonomy" id="7936"/>
    <lineage>
        <taxon>Eukaryota</taxon>
        <taxon>Metazoa</taxon>
        <taxon>Chordata</taxon>
        <taxon>Craniata</taxon>
        <taxon>Vertebrata</taxon>
        <taxon>Euteleostomi</taxon>
        <taxon>Actinopterygii</taxon>
        <taxon>Neopterygii</taxon>
        <taxon>Teleostei</taxon>
        <taxon>Anguilliformes</taxon>
        <taxon>Anguillidae</taxon>
        <taxon>Anguilla</taxon>
    </lineage>
</organism>
<name>A0A0E9XHB7_ANGAN</name>
<sequence length="157" mass="17553">MIVSLLGTTLHALCCVCLCVPSGKKVRVCSTTLKRGNPRRENTSWIFQSALPSTGVGSPCLEHLDHGFPGLPHSDPLDGYTDVVLHKADVVLRFRWEVIPLPGSCGIAFPARKFLILHLHFVQYIHVSWEVGNSFAVKFIGHAHFDFIQHIQNVQFR</sequence>
<feature type="signal peptide" evidence="1">
    <location>
        <begin position="1"/>
        <end position="19"/>
    </location>
</feature>
<evidence type="ECO:0000313" key="2">
    <source>
        <dbReference type="EMBL" id="JAI02128.1"/>
    </source>
</evidence>
<evidence type="ECO:0008006" key="3">
    <source>
        <dbReference type="Google" id="ProtNLM"/>
    </source>
</evidence>
<accession>A0A0E9XHB7</accession>
<proteinExistence type="predicted"/>
<feature type="chain" id="PRO_5002435474" description="Secreted protein" evidence="1">
    <location>
        <begin position="20"/>
        <end position="157"/>
    </location>
</feature>
<dbReference type="AlphaFoldDB" id="A0A0E9XHB7"/>
<reference evidence="2" key="2">
    <citation type="journal article" date="2015" name="Fish Shellfish Immunol.">
        <title>Early steps in the European eel (Anguilla anguilla)-Vibrio vulnificus interaction in the gills: Role of the RtxA13 toxin.</title>
        <authorList>
            <person name="Callol A."/>
            <person name="Pajuelo D."/>
            <person name="Ebbesson L."/>
            <person name="Teles M."/>
            <person name="MacKenzie S."/>
            <person name="Amaro C."/>
        </authorList>
    </citation>
    <scope>NUCLEOTIDE SEQUENCE</scope>
</reference>
<evidence type="ECO:0000256" key="1">
    <source>
        <dbReference type="SAM" id="SignalP"/>
    </source>
</evidence>
<dbReference type="EMBL" id="GBXM01006450">
    <property type="protein sequence ID" value="JAI02128.1"/>
    <property type="molecule type" value="Transcribed_RNA"/>
</dbReference>
<keyword evidence="1" id="KW-0732">Signal</keyword>
<protein>
    <recommendedName>
        <fullName evidence="3">Secreted protein</fullName>
    </recommendedName>
</protein>